<dbReference type="GO" id="GO:0005886">
    <property type="term" value="C:plasma membrane"/>
    <property type="evidence" value="ECO:0007669"/>
    <property type="project" value="InterPro"/>
</dbReference>
<dbReference type="Pfam" id="PF06835">
    <property type="entry name" value="LptC"/>
    <property type="match status" value="1"/>
</dbReference>
<dbReference type="AlphaFoldDB" id="A0A4Z0L872"/>
<keyword evidence="1" id="KW-0732">Signal</keyword>
<name>A0A4Z0L872_9FLAO</name>
<feature type="chain" id="PRO_5021373407" evidence="1">
    <location>
        <begin position="20"/>
        <end position="185"/>
    </location>
</feature>
<keyword evidence="3" id="KW-1185">Reference proteome</keyword>
<dbReference type="Gene3D" id="2.60.450.10">
    <property type="entry name" value="Lipopolysaccharide (LPS) transport protein A like domain"/>
    <property type="match status" value="1"/>
</dbReference>
<dbReference type="Proteomes" id="UP000297407">
    <property type="component" value="Unassembled WGS sequence"/>
</dbReference>
<comment type="caution">
    <text evidence="2">The sequence shown here is derived from an EMBL/GenBank/DDBJ whole genome shotgun (WGS) entry which is preliminary data.</text>
</comment>
<proteinExistence type="predicted"/>
<sequence length="185" mass="21052">MQAKLRRIISFQKVLLLSAATLFLISCEDNINEVRKINIKELNPVGEATDFNLKYTDSGKIKAILISPQMLDFSHLEFPFTEFPKGVNVTIYDNQGNKSFVTSNYAISYSGSNLIDLSGKVKITTHDGKMLETEQLYYDQKNEWFFTQKAYKFTDKGNVIEGLGIDFSKDFKTLDTQQITGVYSL</sequence>
<evidence type="ECO:0000313" key="2">
    <source>
        <dbReference type="EMBL" id="TGD57340.1"/>
    </source>
</evidence>
<accession>A0A4Z0L872</accession>
<dbReference type="NCBIfam" id="TIGR04409">
    <property type="entry name" value="LptC_YrbK"/>
    <property type="match status" value="1"/>
</dbReference>
<reference evidence="2 3" key="1">
    <citation type="submission" date="2019-04" db="EMBL/GenBank/DDBJ databases">
        <title>Flavobacterium sp. strain DS2-A Genome sequencing and assembly.</title>
        <authorList>
            <person name="Kim I."/>
        </authorList>
    </citation>
    <scope>NUCLEOTIDE SEQUENCE [LARGE SCALE GENOMIC DNA]</scope>
    <source>
        <strain evidence="2 3">DS2-A</strain>
    </source>
</reference>
<feature type="signal peptide" evidence="1">
    <location>
        <begin position="1"/>
        <end position="19"/>
    </location>
</feature>
<dbReference type="RefSeq" id="WP_135526945.1">
    <property type="nucleotide sequence ID" value="NZ_SRLH01000006.1"/>
</dbReference>
<evidence type="ECO:0000256" key="1">
    <source>
        <dbReference type="SAM" id="SignalP"/>
    </source>
</evidence>
<dbReference type="OrthoDB" id="1427074at2"/>
<dbReference type="InterPro" id="IPR010664">
    <property type="entry name" value="LipoPS_assembly_LptC-rel"/>
</dbReference>
<dbReference type="InterPro" id="IPR026265">
    <property type="entry name" value="LptC"/>
</dbReference>
<dbReference type="PROSITE" id="PS51257">
    <property type="entry name" value="PROKAR_LIPOPROTEIN"/>
    <property type="match status" value="1"/>
</dbReference>
<evidence type="ECO:0000313" key="3">
    <source>
        <dbReference type="Proteomes" id="UP000297407"/>
    </source>
</evidence>
<protein>
    <submittedName>
        <fullName evidence="2">LPS export ABC transporter periplasmic protein LptC</fullName>
    </submittedName>
</protein>
<dbReference type="GO" id="GO:0015221">
    <property type="term" value="F:lipopolysaccharide transmembrane transporter activity"/>
    <property type="evidence" value="ECO:0007669"/>
    <property type="project" value="InterPro"/>
</dbReference>
<gene>
    <name evidence="2" type="primary">lptC</name>
    <name evidence="2" type="ORF">E4635_12025</name>
</gene>
<dbReference type="EMBL" id="SRLH01000006">
    <property type="protein sequence ID" value="TGD57340.1"/>
    <property type="molecule type" value="Genomic_DNA"/>
</dbReference>
<organism evidence="2 3">
    <name type="scientific">Flavobacterium humi</name>
    <dbReference type="NCBI Taxonomy" id="2562683"/>
    <lineage>
        <taxon>Bacteria</taxon>
        <taxon>Pseudomonadati</taxon>
        <taxon>Bacteroidota</taxon>
        <taxon>Flavobacteriia</taxon>
        <taxon>Flavobacteriales</taxon>
        <taxon>Flavobacteriaceae</taxon>
        <taxon>Flavobacterium</taxon>
    </lineage>
</organism>